<reference evidence="2 3" key="1">
    <citation type="journal article" date="2021" name="Int. J. Syst. Evol. Microbiol.">
        <title>Steroidobacter gossypii sp. nov., isolated from soil of cotton cropping field.</title>
        <authorList>
            <person name="Huang R."/>
            <person name="Yang S."/>
            <person name="Zhen C."/>
            <person name="Liu W."/>
        </authorList>
    </citation>
    <scope>NUCLEOTIDE SEQUENCE [LARGE SCALE GENOMIC DNA]</scope>
    <source>
        <strain evidence="2 3">S1-65</strain>
    </source>
</reference>
<dbReference type="Proteomes" id="UP000661077">
    <property type="component" value="Unassembled WGS sequence"/>
</dbReference>
<name>A0ABS1WQG9_9GAMM</name>
<proteinExistence type="predicted"/>
<evidence type="ECO:0000313" key="3">
    <source>
        <dbReference type="Proteomes" id="UP000661077"/>
    </source>
</evidence>
<feature type="compositionally biased region" description="Acidic residues" evidence="1">
    <location>
        <begin position="74"/>
        <end position="83"/>
    </location>
</feature>
<evidence type="ECO:0000256" key="1">
    <source>
        <dbReference type="SAM" id="MobiDB-lite"/>
    </source>
</evidence>
<accession>A0ABS1WQG9</accession>
<dbReference type="Pfam" id="PF08895">
    <property type="entry name" value="DUF1840"/>
    <property type="match status" value="1"/>
</dbReference>
<gene>
    <name evidence="2" type="ORF">JM946_00600</name>
</gene>
<sequence>MLVTFRSTATESITMFEDVAVQLLKLMGATGRIPGALGPDDVVLALRQLEHATEQIKAGTHVTPARPADNEDSKNEDEDDEDREPPVDLATRAVPLLSILKRAAAAKAEVMWEAKGK</sequence>
<dbReference type="EMBL" id="JAEVLS010000001">
    <property type="protein sequence ID" value="MBM0103219.1"/>
    <property type="molecule type" value="Genomic_DNA"/>
</dbReference>
<comment type="caution">
    <text evidence="2">The sequence shown here is derived from an EMBL/GenBank/DDBJ whole genome shotgun (WGS) entry which is preliminary data.</text>
</comment>
<organism evidence="2 3">
    <name type="scientific">Steroidobacter gossypii</name>
    <dbReference type="NCBI Taxonomy" id="2805490"/>
    <lineage>
        <taxon>Bacteria</taxon>
        <taxon>Pseudomonadati</taxon>
        <taxon>Pseudomonadota</taxon>
        <taxon>Gammaproteobacteria</taxon>
        <taxon>Steroidobacterales</taxon>
        <taxon>Steroidobacteraceae</taxon>
        <taxon>Steroidobacter</taxon>
    </lineage>
</organism>
<feature type="region of interest" description="Disordered" evidence="1">
    <location>
        <begin position="54"/>
        <end position="89"/>
    </location>
</feature>
<evidence type="ECO:0000313" key="2">
    <source>
        <dbReference type="EMBL" id="MBM0103219.1"/>
    </source>
</evidence>
<dbReference type="InterPro" id="IPR014991">
    <property type="entry name" value="DUF1840"/>
</dbReference>
<dbReference type="RefSeq" id="WP_203165205.1">
    <property type="nucleotide sequence ID" value="NZ_JAEVLS010000001.1"/>
</dbReference>
<keyword evidence="3" id="KW-1185">Reference proteome</keyword>
<protein>
    <submittedName>
        <fullName evidence="2">DUF1840 domain-containing protein</fullName>
    </submittedName>
</protein>